<accession>A0A1F5NUS6</accession>
<dbReference type="Pfam" id="PF01966">
    <property type="entry name" value="HD"/>
    <property type="match status" value="1"/>
</dbReference>
<proteinExistence type="predicted"/>
<dbReference type="NCBIfam" id="TIGR00277">
    <property type="entry name" value="HDIG"/>
    <property type="match status" value="1"/>
</dbReference>
<dbReference type="AlphaFoldDB" id="A0A1F5NUS6"/>
<dbReference type="SUPFAM" id="SSF109604">
    <property type="entry name" value="HD-domain/PDEase-like"/>
    <property type="match status" value="1"/>
</dbReference>
<dbReference type="Proteomes" id="UP000178892">
    <property type="component" value="Unassembled WGS sequence"/>
</dbReference>
<evidence type="ECO:0000259" key="1">
    <source>
        <dbReference type="Pfam" id="PF01966"/>
    </source>
</evidence>
<dbReference type="CDD" id="cd00077">
    <property type="entry name" value="HDc"/>
    <property type="match status" value="1"/>
</dbReference>
<dbReference type="InterPro" id="IPR006675">
    <property type="entry name" value="HDIG_dom"/>
</dbReference>
<evidence type="ECO:0000313" key="2">
    <source>
        <dbReference type="EMBL" id="OGE81409.1"/>
    </source>
</evidence>
<dbReference type="InterPro" id="IPR003607">
    <property type="entry name" value="HD/PDEase_dom"/>
</dbReference>
<organism evidence="2 3">
    <name type="scientific">Candidatus Doudnabacteria bacterium RIFCSPHIGHO2_01_FULL_46_24</name>
    <dbReference type="NCBI Taxonomy" id="1817825"/>
    <lineage>
        <taxon>Bacteria</taxon>
        <taxon>Candidatus Doudnaibacteriota</taxon>
    </lineage>
</organism>
<dbReference type="EMBL" id="MFEL01000008">
    <property type="protein sequence ID" value="OGE81409.1"/>
    <property type="molecule type" value="Genomic_DNA"/>
</dbReference>
<reference evidence="2 3" key="1">
    <citation type="journal article" date="2016" name="Nat. Commun.">
        <title>Thousands of microbial genomes shed light on interconnected biogeochemical processes in an aquifer system.</title>
        <authorList>
            <person name="Anantharaman K."/>
            <person name="Brown C.T."/>
            <person name="Hug L.A."/>
            <person name="Sharon I."/>
            <person name="Castelle C.J."/>
            <person name="Probst A.J."/>
            <person name="Thomas B.C."/>
            <person name="Singh A."/>
            <person name="Wilkins M.J."/>
            <person name="Karaoz U."/>
            <person name="Brodie E.L."/>
            <person name="Williams K.H."/>
            <person name="Hubbard S.S."/>
            <person name="Banfield J.F."/>
        </authorList>
    </citation>
    <scope>NUCLEOTIDE SEQUENCE [LARGE SCALE GENOMIC DNA]</scope>
</reference>
<comment type="caution">
    <text evidence="2">The sequence shown here is derived from an EMBL/GenBank/DDBJ whole genome shotgun (WGS) entry which is preliminary data.</text>
</comment>
<sequence>MTRDQALALLDEHIKNQNLIRHNLVVGFIMKALAKKFGQNEDDWELAGTLHDLDWEKTKDDFKSHTKVSREILQKTDLKPEIVKAIYVHNWAHNIKPETLLEKTLYCVEELSGLITAAALIQPDKKLASVTTDSVMRKFRQKSFAAGVNREIILLCKEYIDMELPELVEISLNAMKERAEEIGL</sequence>
<dbReference type="Gene3D" id="1.10.3210.10">
    <property type="entry name" value="Hypothetical protein af1432"/>
    <property type="match status" value="1"/>
</dbReference>
<name>A0A1F5NUS6_9BACT</name>
<dbReference type="InterPro" id="IPR006674">
    <property type="entry name" value="HD_domain"/>
</dbReference>
<dbReference type="PANTHER" id="PTHR38659:SF1">
    <property type="entry name" value="METAL DEPENDENT PHOSPHOHYDROLASE"/>
    <property type="match status" value="1"/>
</dbReference>
<protein>
    <recommendedName>
        <fullName evidence="1">HD domain-containing protein</fullName>
    </recommendedName>
</protein>
<feature type="domain" description="HD" evidence="1">
    <location>
        <begin position="20"/>
        <end position="103"/>
    </location>
</feature>
<gene>
    <name evidence="2" type="ORF">A2720_02620</name>
</gene>
<dbReference type="STRING" id="1817825.A2720_02620"/>
<evidence type="ECO:0000313" key="3">
    <source>
        <dbReference type="Proteomes" id="UP000178892"/>
    </source>
</evidence>
<dbReference type="PANTHER" id="PTHR38659">
    <property type="entry name" value="METAL-DEPENDENT PHOSPHOHYDROLASE"/>
    <property type="match status" value="1"/>
</dbReference>